<dbReference type="PANTHER" id="PTHR11769:SF6">
    <property type="entry name" value="HYALURONIDASE-2"/>
    <property type="match status" value="1"/>
</dbReference>
<dbReference type="FunFam" id="3.20.20.70:FF:000065">
    <property type="entry name" value="Hyaluronidase"/>
    <property type="match status" value="1"/>
</dbReference>
<comment type="function">
    <text evidence="16">Snake venom endo-hyaluronidase that degrades hyaluronan to smaller oligosaccharide fragments. In venom, it is not toxic by itself, but increases the diffusion of other venom proteins by degrading the extracellular matrix. In addition, it displays antiedematogenic activity.</text>
</comment>
<keyword evidence="13" id="KW-0325">Glycoprotein</keyword>
<dbReference type="PANTHER" id="PTHR11769">
    <property type="entry name" value="HYALURONIDASE"/>
    <property type="match status" value="1"/>
</dbReference>
<dbReference type="Pfam" id="PF01630">
    <property type="entry name" value="Glyco_hydro_56"/>
    <property type="match status" value="1"/>
</dbReference>
<keyword evidence="8" id="KW-0732">Signal</keyword>
<dbReference type="Proteomes" id="UP000694545">
    <property type="component" value="Unplaced"/>
</dbReference>
<reference evidence="20" key="2">
    <citation type="submission" date="2025-09" db="UniProtKB">
        <authorList>
            <consortium name="Ensembl"/>
        </authorList>
    </citation>
    <scope>IDENTIFICATION</scope>
</reference>
<dbReference type="Ensembl" id="ENSVKKT00000021736.1">
    <property type="protein sequence ID" value="ENSVKKP00000021209.1"/>
    <property type="gene ID" value="ENSVKKG00000014234.1"/>
</dbReference>
<protein>
    <recommendedName>
        <fullName evidence="19">Hyaluronidase</fullName>
        <ecNumber evidence="19">3.2.1.35</ecNumber>
    </recommendedName>
</protein>
<keyword evidence="15 19" id="KW-0326">Glycosidase</keyword>
<keyword evidence="5" id="KW-1003">Cell membrane</keyword>
<dbReference type="GO" id="GO:0005886">
    <property type="term" value="C:plasma membrane"/>
    <property type="evidence" value="ECO:0007669"/>
    <property type="project" value="UniProtKB-SubCell"/>
</dbReference>
<evidence type="ECO:0000256" key="16">
    <source>
        <dbReference type="ARBA" id="ARBA00024881"/>
    </source>
</evidence>
<evidence type="ECO:0000256" key="8">
    <source>
        <dbReference type="ARBA" id="ARBA00022729"/>
    </source>
</evidence>
<dbReference type="GO" id="GO:0031410">
    <property type="term" value="C:cytoplasmic vesicle"/>
    <property type="evidence" value="ECO:0007669"/>
    <property type="project" value="TreeGrafter"/>
</dbReference>
<evidence type="ECO:0000256" key="19">
    <source>
        <dbReference type="RuleBase" id="RU610713"/>
    </source>
</evidence>
<dbReference type="InterPro" id="IPR017853">
    <property type="entry name" value="GH"/>
</dbReference>
<evidence type="ECO:0000256" key="4">
    <source>
        <dbReference type="ARBA" id="ARBA00011245"/>
    </source>
</evidence>
<keyword evidence="11" id="KW-1015">Disulfide bond</keyword>
<dbReference type="EC" id="3.2.1.35" evidence="19"/>
<dbReference type="InterPro" id="IPR013785">
    <property type="entry name" value="Aldolase_TIM"/>
</dbReference>
<keyword evidence="14" id="KW-0449">Lipoprotein</keyword>
<evidence type="ECO:0000256" key="3">
    <source>
        <dbReference type="ARBA" id="ARBA00008871"/>
    </source>
</evidence>
<evidence type="ECO:0000256" key="11">
    <source>
        <dbReference type="ARBA" id="ARBA00023157"/>
    </source>
</evidence>
<comment type="subcellular location">
    <subcellularLocation>
        <location evidence="2">Cell membrane</location>
        <topology evidence="2">Lipid-anchor</topology>
        <topology evidence="2">GPI-anchor</topology>
    </subcellularLocation>
</comment>
<dbReference type="PRINTS" id="PR00846">
    <property type="entry name" value="GLHYDRLASE56"/>
</dbReference>
<dbReference type="GO" id="GO:0004415">
    <property type="term" value="F:hyalurononglucosaminidase activity"/>
    <property type="evidence" value="ECO:0007669"/>
    <property type="project" value="UniProtKB-UniRule"/>
</dbReference>
<keyword evidence="7" id="KW-0336">GPI-anchor</keyword>
<evidence type="ECO:0000256" key="2">
    <source>
        <dbReference type="ARBA" id="ARBA00004609"/>
    </source>
</evidence>
<accession>A0A8D2LGF7</accession>
<organism evidence="20 21">
    <name type="scientific">Varanus komodoensis</name>
    <name type="common">Komodo dragon</name>
    <dbReference type="NCBI Taxonomy" id="61221"/>
    <lineage>
        <taxon>Eukaryota</taxon>
        <taxon>Metazoa</taxon>
        <taxon>Chordata</taxon>
        <taxon>Craniata</taxon>
        <taxon>Vertebrata</taxon>
        <taxon>Euteleostomi</taxon>
        <taxon>Lepidosauria</taxon>
        <taxon>Squamata</taxon>
        <taxon>Bifurcata</taxon>
        <taxon>Unidentata</taxon>
        <taxon>Episquamata</taxon>
        <taxon>Toxicofera</taxon>
        <taxon>Anguimorpha</taxon>
        <taxon>Paleoanguimorpha</taxon>
        <taxon>Varanoidea</taxon>
        <taxon>Varanidae</taxon>
        <taxon>Varanus</taxon>
    </lineage>
</organism>
<comment type="function">
    <text evidence="17">Catalyzes hyaluronan degradation into small fragments that are endocytosed and degraded in lysosomes by HYAL1 and exoglycosidases. Essential for the breakdown of extracellular matrix hyaluronan.</text>
</comment>
<evidence type="ECO:0000256" key="10">
    <source>
        <dbReference type="ARBA" id="ARBA00023136"/>
    </source>
</evidence>
<evidence type="ECO:0000256" key="17">
    <source>
        <dbReference type="ARBA" id="ARBA00093332"/>
    </source>
</evidence>
<keyword evidence="21" id="KW-1185">Reference proteome</keyword>
<evidence type="ECO:0000256" key="1">
    <source>
        <dbReference type="ARBA" id="ARBA00000251"/>
    </source>
</evidence>
<evidence type="ECO:0000256" key="5">
    <source>
        <dbReference type="ARBA" id="ARBA00022475"/>
    </source>
</evidence>
<keyword evidence="10" id="KW-0472">Membrane</keyword>
<dbReference type="InterPro" id="IPR018155">
    <property type="entry name" value="Hyaluronidase"/>
</dbReference>
<reference evidence="20" key="1">
    <citation type="submission" date="2025-08" db="UniProtKB">
        <authorList>
            <consortium name="Ensembl"/>
        </authorList>
    </citation>
    <scope>IDENTIFICATION</scope>
</reference>
<evidence type="ECO:0000256" key="14">
    <source>
        <dbReference type="ARBA" id="ARBA00023288"/>
    </source>
</evidence>
<dbReference type="OMA" id="TKNRESC"/>
<dbReference type="Gene3D" id="3.20.20.70">
    <property type="entry name" value="Aldolase class I"/>
    <property type="match status" value="1"/>
</dbReference>
<sequence>MQLFCSGLPSRPPLRSYLPWQVVISVLDGPPPPRDSASRFPAPPHDFLTVSLLLKLLQALFSLRFAIVSSSDSLERMQASTVLAATWLLFLVAAGAPGQYSKPAFTPIFTRQPFMVAWNVPTQDCEPRFKVQLDFSVFDVHASPNEGYVDQDVTIFYRERLGLYPYYDEQKVAVNGGVPQNSSLKQHLAHLCGGIKKYIRSETKEGLAIIDWEEWRPIWIRNWVPKDIYRNASCQLVLTRRPGLPEAQVKKAAQYEFETSASEFMKETLRHAKNFRPQQLWGYYLFPDCYNRDYSKNQESYTGECPDVEKTRNDYLSWLWKESTALYPSIYLEDILANTTNGHRFVRSRVKEALRISQQHHDKYMLPIFVYTRPTYLRKQAVLSQMDLISTIGESAALGAAGAIFWAESENTGSRETCQTIKNYIEGDLGHYIINVTTAAKLCSQTLCNSHGRCVRQDSDANVFLHLNPASFQIYRNEGKPLLMPRGKLSHSDKAFLEKNFQCHCYQGWYGEGCEVPLNPPGGGPCLSCTLGLQLLITLSLLACLH</sequence>
<dbReference type="GO" id="GO:0098552">
    <property type="term" value="C:side of membrane"/>
    <property type="evidence" value="ECO:0007669"/>
    <property type="project" value="UniProtKB-KW"/>
</dbReference>
<evidence type="ECO:0000256" key="7">
    <source>
        <dbReference type="ARBA" id="ARBA00022622"/>
    </source>
</evidence>
<name>A0A8D2LGF7_VARKO</name>
<evidence type="ECO:0000256" key="12">
    <source>
        <dbReference type="ARBA" id="ARBA00023170"/>
    </source>
</evidence>
<comment type="subunit">
    <text evidence="18">Interacts with MST1R.</text>
</comment>
<keyword evidence="6" id="KW-0245">EGF-like domain</keyword>
<evidence type="ECO:0000256" key="18">
    <source>
        <dbReference type="ARBA" id="ARBA00093545"/>
    </source>
</evidence>
<dbReference type="GO" id="GO:0030214">
    <property type="term" value="P:hyaluronan catabolic process"/>
    <property type="evidence" value="ECO:0007669"/>
    <property type="project" value="TreeGrafter"/>
</dbReference>
<evidence type="ECO:0000256" key="6">
    <source>
        <dbReference type="ARBA" id="ARBA00022536"/>
    </source>
</evidence>
<dbReference type="GO" id="GO:0033906">
    <property type="term" value="F:hyaluronoglucuronidase activity"/>
    <property type="evidence" value="ECO:0007669"/>
    <property type="project" value="TreeGrafter"/>
</dbReference>
<comment type="similarity">
    <text evidence="3 19">Belongs to the glycosyl hydrolase 56 family.</text>
</comment>
<dbReference type="GO" id="GO:0005975">
    <property type="term" value="P:carbohydrate metabolic process"/>
    <property type="evidence" value="ECO:0007669"/>
    <property type="project" value="InterPro"/>
</dbReference>
<dbReference type="AlphaFoldDB" id="A0A8D2LGF7"/>
<evidence type="ECO:0000313" key="20">
    <source>
        <dbReference type="Ensembl" id="ENSVKKP00000021209.1"/>
    </source>
</evidence>
<evidence type="ECO:0000256" key="9">
    <source>
        <dbReference type="ARBA" id="ARBA00022801"/>
    </source>
</evidence>
<proteinExistence type="inferred from homology"/>
<evidence type="ECO:0000313" key="21">
    <source>
        <dbReference type="Proteomes" id="UP000694545"/>
    </source>
</evidence>
<keyword evidence="12" id="KW-0675">Receptor</keyword>
<evidence type="ECO:0000256" key="13">
    <source>
        <dbReference type="ARBA" id="ARBA00023180"/>
    </source>
</evidence>
<dbReference type="SUPFAM" id="SSF51445">
    <property type="entry name" value="(Trans)glycosidases"/>
    <property type="match status" value="1"/>
</dbReference>
<keyword evidence="9 19" id="KW-0378">Hydrolase</keyword>
<evidence type="ECO:0000256" key="15">
    <source>
        <dbReference type="ARBA" id="ARBA00023295"/>
    </source>
</evidence>
<comment type="catalytic activity">
    <reaction evidence="1 19">
        <text>Random hydrolysis of (1-&gt;4)-linkages between N-acetyl-beta-D-glucosamine and D-glucuronate residues in hyaluronate.</text>
        <dbReference type="EC" id="3.2.1.35"/>
    </reaction>
</comment>
<comment type="subunit">
    <text evidence="4">Monomer.</text>
</comment>